<evidence type="ECO:0000259" key="2">
    <source>
        <dbReference type="SMART" id="SM01217"/>
    </source>
</evidence>
<dbReference type="InterPro" id="IPR044993">
    <property type="entry name" value="BXL"/>
</dbReference>
<dbReference type="EMBL" id="CAJOBA010009463">
    <property type="protein sequence ID" value="CAF3851866.1"/>
    <property type="molecule type" value="Genomic_DNA"/>
</dbReference>
<reference evidence="4" key="1">
    <citation type="submission" date="2021-02" db="EMBL/GenBank/DDBJ databases">
        <authorList>
            <person name="Nowell W R."/>
        </authorList>
    </citation>
    <scope>NUCLEOTIDE SEQUENCE</scope>
</reference>
<dbReference type="Pfam" id="PF14310">
    <property type="entry name" value="Fn3-like"/>
    <property type="match status" value="1"/>
</dbReference>
<dbReference type="Proteomes" id="UP000663829">
    <property type="component" value="Unassembled WGS sequence"/>
</dbReference>
<dbReference type="Proteomes" id="UP000682733">
    <property type="component" value="Unassembled WGS sequence"/>
</dbReference>
<dbReference type="EMBL" id="CAJOBC010055705">
    <property type="protein sequence ID" value="CAF4192469.1"/>
    <property type="molecule type" value="Genomic_DNA"/>
</dbReference>
<keyword evidence="7" id="KW-1185">Reference proteome</keyword>
<sequence length="225" mass="24892">MQTPHSRLPMPMGPADYAYPVKPLLSVKGINQLQNKRIALIELAANRSGMLAGNYNGKAPYEIDPCTAFLQKTQNTSINVTYAFGCSINDTDESGFAAAIELARLSDIVIFVGGINQTIESNDRVNVTNTGDMAGSDVFLAFVTPPQQSVRDPSPPIKKLFGFQRVYLETSQTTEIYFSFNIRSLLTIVLDGSKWLEPGLHKIMVGKQHMHTIHLEGEPIRWSSF</sequence>
<dbReference type="GO" id="GO:0045493">
    <property type="term" value="P:xylan catabolic process"/>
    <property type="evidence" value="ECO:0007669"/>
    <property type="project" value="InterPro"/>
</dbReference>
<dbReference type="EMBL" id="CAJNOK010009448">
    <property type="protein sequence ID" value="CAF1090258.1"/>
    <property type="molecule type" value="Genomic_DNA"/>
</dbReference>
<gene>
    <name evidence="4" type="ORF">GPM918_LOCUS30169</name>
    <name evidence="3" type="ORF">OVA965_LOCUS18780</name>
    <name evidence="6" type="ORF">SRO942_LOCUS30773</name>
    <name evidence="5" type="ORF">TMI583_LOCUS18788</name>
</gene>
<dbReference type="GO" id="GO:0046556">
    <property type="term" value="F:alpha-L-arabinofuranosidase activity"/>
    <property type="evidence" value="ECO:0007669"/>
    <property type="project" value="TreeGrafter"/>
</dbReference>
<organism evidence="4 7">
    <name type="scientific">Didymodactylos carnosus</name>
    <dbReference type="NCBI Taxonomy" id="1234261"/>
    <lineage>
        <taxon>Eukaryota</taxon>
        <taxon>Metazoa</taxon>
        <taxon>Spiralia</taxon>
        <taxon>Gnathifera</taxon>
        <taxon>Rotifera</taxon>
        <taxon>Eurotatoria</taxon>
        <taxon>Bdelloidea</taxon>
        <taxon>Philodinida</taxon>
        <taxon>Philodinidae</taxon>
        <taxon>Didymodactylos</taxon>
    </lineage>
</organism>
<dbReference type="Proteomes" id="UP000677228">
    <property type="component" value="Unassembled WGS sequence"/>
</dbReference>
<dbReference type="OrthoDB" id="47059at2759"/>
<dbReference type="Gene3D" id="2.60.40.10">
    <property type="entry name" value="Immunoglobulins"/>
    <property type="match status" value="1"/>
</dbReference>
<evidence type="ECO:0000313" key="3">
    <source>
        <dbReference type="EMBL" id="CAF1090258.1"/>
    </source>
</evidence>
<dbReference type="InterPro" id="IPR013783">
    <property type="entry name" value="Ig-like_fold"/>
</dbReference>
<feature type="domain" description="Fibronectin type III-like" evidence="2">
    <location>
        <begin position="137"/>
        <end position="209"/>
    </location>
</feature>
<evidence type="ECO:0000313" key="5">
    <source>
        <dbReference type="EMBL" id="CAF3851866.1"/>
    </source>
</evidence>
<dbReference type="AlphaFoldDB" id="A0A815G984"/>
<comment type="similarity">
    <text evidence="1">Belongs to the glycosyl hydrolase 3 family.</text>
</comment>
<proteinExistence type="inferred from homology"/>
<name>A0A815G984_9BILA</name>
<dbReference type="InterPro" id="IPR026891">
    <property type="entry name" value="Fn3-like"/>
</dbReference>
<accession>A0A815G984</accession>
<evidence type="ECO:0000313" key="6">
    <source>
        <dbReference type="EMBL" id="CAF4192469.1"/>
    </source>
</evidence>
<dbReference type="PANTHER" id="PTHR42721:SF3">
    <property type="entry name" value="BETA-D-XYLOSIDASE 5-RELATED"/>
    <property type="match status" value="1"/>
</dbReference>
<dbReference type="PANTHER" id="PTHR42721">
    <property type="entry name" value="SUGAR HYDROLASE-RELATED"/>
    <property type="match status" value="1"/>
</dbReference>
<dbReference type="GO" id="GO:0009044">
    <property type="term" value="F:xylan 1,4-beta-xylosidase activity"/>
    <property type="evidence" value="ECO:0007669"/>
    <property type="project" value="InterPro"/>
</dbReference>
<dbReference type="SMART" id="SM01217">
    <property type="entry name" value="Fn3_like"/>
    <property type="match status" value="1"/>
</dbReference>
<evidence type="ECO:0000313" key="7">
    <source>
        <dbReference type="Proteomes" id="UP000663829"/>
    </source>
</evidence>
<evidence type="ECO:0000313" key="4">
    <source>
        <dbReference type="EMBL" id="CAF1335581.1"/>
    </source>
</evidence>
<evidence type="ECO:0000256" key="1">
    <source>
        <dbReference type="ARBA" id="ARBA00005336"/>
    </source>
</evidence>
<dbReference type="Proteomes" id="UP000681722">
    <property type="component" value="Unassembled WGS sequence"/>
</dbReference>
<comment type="caution">
    <text evidence="4">The sequence shown here is derived from an EMBL/GenBank/DDBJ whole genome shotgun (WGS) entry which is preliminary data.</text>
</comment>
<dbReference type="GO" id="GO:0031222">
    <property type="term" value="P:arabinan catabolic process"/>
    <property type="evidence" value="ECO:0007669"/>
    <property type="project" value="TreeGrafter"/>
</dbReference>
<protein>
    <recommendedName>
        <fullName evidence="2">Fibronectin type III-like domain-containing protein</fullName>
    </recommendedName>
</protein>
<dbReference type="EMBL" id="CAJNOQ010014131">
    <property type="protein sequence ID" value="CAF1335581.1"/>
    <property type="molecule type" value="Genomic_DNA"/>
</dbReference>